<dbReference type="PANTHER" id="PTHR23176:SF134">
    <property type="entry name" value="RHO-TYPE GTPASE-ACTIVATING PROTEIN"/>
    <property type="match status" value="1"/>
</dbReference>
<feature type="compositionally biased region" description="Polar residues" evidence="4">
    <location>
        <begin position="136"/>
        <end position="150"/>
    </location>
</feature>
<evidence type="ECO:0000256" key="2">
    <source>
        <dbReference type="PROSITE-ProRule" id="PRU01077"/>
    </source>
</evidence>
<dbReference type="STRING" id="5286.A0A0K3C8L7"/>
<dbReference type="SMART" id="SM00324">
    <property type="entry name" value="RhoGAP"/>
    <property type="match status" value="1"/>
</dbReference>
<dbReference type="EMBL" id="CWKI01000001">
    <property type="protein sequence ID" value="CTR04967.1"/>
    <property type="molecule type" value="Genomic_DNA"/>
</dbReference>
<dbReference type="InterPro" id="IPR008936">
    <property type="entry name" value="Rho_GTPase_activation_prot"/>
</dbReference>
<feature type="compositionally biased region" description="Low complexity" evidence="4">
    <location>
        <begin position="200"/>
        <end position="213"/>
    </location>
</feature>
<evidence type="ECO:0000256" key="1">
    <source>
        <dbReference type="ARBA" id="ARBA00022468"/>
    </source>
</evidence>
<name>A0A0K3C8L7_RHOTO</name>
<feature type="region of interest" description="Disordered" evidence="4">
    <location>
        <begin position="515"/>
        <end position="564"/>
    </location>
</feature>
<dbReference type="PROSITE" id="PS51741">
    <property type="entry name" value="F_BAR"/>
    <property type="match status" value="1"/>
</dbReference>
<evidence type="ECO:0000313" key="9">
    <source>
        <dbReference type="Proteomes" id="UP000199069"/>
    </source>
</evidence>
<feature type="compositionally biased region" description="Low complexity" evidence="4">
    <location>
        <begin position="248"/>
        <end position="261"/>
    </location>
</feature>
<dbReference type="OrthoDB" id="79452at2759"/>
<evidence type="ECO:0000259" key="5">
    <source>
        <dbReference type="PROSITE" id="PS50238"/>
    </source>
</evidence>
<reference evidence="8 10" key="2">
    <citation type="journal article" date="2018" name="Elife">
        <title>Functional genomics of lipid metabolism in the oleaginous yeast Rhodosporidium toruloides.</title>
        <authorList>
            <person name="Coradetti S.T."/>
            <person name="Pinel D."/>
            <person name="Geiselman G."/>
            <person name="Ito M."/>
            <person name="Mondo S."/>
            <person name="Reilly M.C."/>
            <person name="Cheng Y.F."/>
            <person name="Bauer S."/>
            <person name="Grigoriev I."/>
            <person name="Gladden J.M."/>
            <person name="Simmons B.A."/>
            <person name="Brem R."/>
            <person name="Arkin A.P."/>
            <person name="Skerker J.M."/>
        </authorList>
    </citation>
    <scope>NUCLEOTIDE SEQUENCE [LARGE SCALE GENOMIC DNA]</scope>
    <source>
        <strain evidence="8 10">NBRC 0880</strain>
    </source>
</reference>
<dbReference type="OMA" id="DSGWQAR"/>
<evidence type="ECO:0000256" key="4">
    <source>
        <dbReference type="SAM" id="MobiDB-lite"/>
    </source>
</evidence>
<feature type="compositionally biased region" description="Polar residues" evidence="4">
    <location>
        <begin position="33"/>
        <end position="61"/>
    </location>
</feature>
<evidence type="ECO:0000313" key="7">
    <source>
        <dbReference type="EMBL" id="CTR04967.1"/>
    </source>
</evidence>
<dbReference type="InterPro" id="IPR001060">
    <property type="entry name" value="FCH_dom"/>
</dbReference>
<feature type="coiled-coil region" evidence="3">
    <location>
        <begin position="449"/>
        <end position="501"/>
    </location>
</feature>
<dbReference type="InterPro" id="IPR000198">
    <property type="entry name" value="RhoGAP_dom"/>
</dbReference>
<feature type="compositionally biased region" description="Polar residues" evidence="4">
    <location>
        <begin position="515"/>
        <end position="527"/>
    </location>
</feature>
<dbReference type="PANTHER" id="PTHR23176">
    <property type="entry name" value="RHO/RAC/CDC GTPASE-ACTIVATING PROTEIN"/>
    <property type="match status" value="1"/>
</dbReference>
<dbReference type="InterPro" id="IPR050729">
    <property type="entry name" value="Rho-GAP"/>
</dbReference>
<keyword evidence="9" id="KW-1185">Reference proteome</keyword>
<dbReference type="Proteomes" id="UP000239560">
    <property type="component" value="Unassembled WGS sequence"/>
</dbReference>
<dbReference type="SUPFAM" id="SSF103657">
    <property type="entry name" value="BAR/IMD domain-like"/>
    <property type="match status" value="1"/>
</dbReference>
<keyword evidence="2 3" id="KW-0175">Coiled coil</keyword>
<feature type="compositionally biased region" description="Basic and acidic residues" evidence="4">
    <location>
        <begin position="281"/>
        <end position="290"/>
    </location>
</feature>
<dbReference type="Pfam" id="PF00620">
    <property type="entry name" value="RhoGAP"/>
    <property type="match status" value="1"/>
</dbReference>
<feature type="region of interest" description="Disordered" evidence="4">
    <location>
        <begin position="1"/>
        <end position="318"/>
    </location>
</feature>
<dbReference type="Pfam" id="PF00611">
    <property type="entry name" value="FCH"/>
    <property type="match status" value="1"/>
</dbReference>
<dbReference type="Proteomes" id="UP000199069">
    <property type="component" value="Unassembled WGS sequence"/>
</dbReference>
<accession>A0A0K3C8L7</accession>
<evidence type="ECO:0000313" key="8">
    <source>
        <dbReference type="EMBL" id="PRQ78226.1"/>
    </source>
</evidence>
<dbReference type="SMART" id="SM00055">
    <property type="entry name" value="FCH"/>
    <property type="match status" value="1"/>
</dbReference>
<proteinExistence type="predicted"/>
<dbReference type="PROSITE" id="PS50238">
    <property type="entry name" value="RHOGAP"/>
    <property type="match status" value="1"/>
</dbReference>
<sequence length="927" mass="99938">MSNPFPDPPSRTSFSSGRSRSSSNLPADARRPSGSSQSGANAQDPYSPTSSRNQSFSSTNGALPGASGSGLVFPGPAQGSRGGMASRQANDHIGEDDEEQESLSPSQIAYQQYFPGPPPSSTPLPQREIDPAQYPLPTSRQQSIDSNAGGTSFDIPTFSMPFPPPPHHPSSSSYSLNREPPTLSSLSRSHLAAPGLHKTPSSSSLSRSPSNNSAGGVTGSSYSYDPNGTSPSMPQRSLTGTVEPSPNPSQSSSNAPSGSVSYDPFGPVRAVSPTSSTSRLPENDFERRGEGLGLGRGIMGDQAGAQPERPSTGMDTRRPSLATVAGAGGYSDFGHGSVAPTQEQQEDLVPTGFDEGVLRALCDMDCGTPLLLERMKQSMASCREASIFLKKRAQIEEEYARQMAKLAKSSIESYSVGDGKAGSYVNSWISILRTHELLGDNRLKFASQLNEMSDELATLGKEVEKSRKATKELGARLEKGLQEQESLVDKARIRFNSAAEELERLLVLKQGEMVTPSSVPHSGSSAADKSKGRSFGKAMSKLKGPKNAAQIAKQEEEVRSRMGQSSDAYRAQVAGAQSVRQEYFNLQLPRILRSLKESVDELDLGTQYHLSRYAYLFESLLVTDGLTVSPISIEDGPGIKAVIDAVDVREDFKTFMQQFALNWQVSGQRGPRREGPAEEGFPARPSLSPQPSSNNVGSQSFSSVPPAAVSQPTFGVDLGEQMARDNVEVPRILEKCAEAIELHGLDSMGIYRLSGTTSRVQRLKAALDRDLDGTDLLSEENLSDINDIAAVLKLWFRELPEPLLTWELYHQFIDAAKIENDRLRHIRLHERVNDLPDPNYATLKFLMGHLDKVAALEHLNQMSVSNLSIVFGPNLLGAPPAHLAGMYPPAPGAEGANGATGGGLQDMQWQCKCIETILSHYQEIFVE</sequence>
<organism evidence="7 9">
    <name type="scientific">Rhodotorula toruloides</name>
    <name type="common">Yeast</name>
    <name type="synonym">Rhodosporidium toruloides</name>
    <dbReference type="NCBI Taxonomy" id="5286"/>
    <lineage>
        <taxon>Eukaryota</taxon>
        <taxon>Fungi</taxon>
        <taxon>Dikarya</taxon>
        <taxon>Basidiomycota</taxon>
        <taxon>Pucciniomycotina</taxon>
        <taxon>Microbotryomycetes</taxon>
        <taxon>Sporidiobolales</taxon>
        <taxon>Sporidiobolaceae</taxon>
        <taxon>Rhodotorula</taxon>
    </lineage>
</organism>
<dbReference type="SUPFAM" id="SSF48350">
    <property type="entry name" value="GTPase activation domain, GAP"/>
    <property type="match status" value="1"/>
</dbReference>
<dbReference type="Gene3D" id="1.10.555.10">
    <property type="entry name" value="Rho GTPase activation protein"/>
    <property type="match status" value="1"/>
</dbReference>
<feature type="compositionally biased region" description="Low complexity" evidence="4">
    <location>
        <begin position="10"/>
        <end position="23"/>
    </location>
</feature>
<dbReference type="GO" id="GO:0005737">
    <property type="term" value="C:cytoplasm"/>
    <property type="evidence" value="ECO:0007669"/>
    <property type="project" value="TreeGrafter"/>
</dbReference>
<protein>
    <submittedName>
        <fullName evidence="7">BY PROTMAP: gi|472582002|gb|EMS19710.1| Rho GTPase-activating protein [Rhodosporidium toruloides NP11] gi|647395051|emb|CDR36287.1| RHTO0S01e18338g1_1 [Rhodosporidium toruloides]</fullName>
    </submittedName>
    <submittedName>
        <fullName evidence="8">GTPase activating protein</fullName>
    </submittedName>
</protein>
<keyword evidence="1" id="KW-0343">GTPase activation</keyword>
<reference evidence="7 9" key="1">
    <citation type="submission" date="2015-07" db="EMBL/GenBank/DDBJ databases">
        <authorList>
            <person name="Cajimat M.N.B."/>
            <person name="Milazzo M.L."/>
            <person name="Fulhorst C.F."/>
        </authorList>
    </citation>
    <scope>NUCLEOTIDE SEQUENCE [LARGE SCALE GENOMIC DNA]</scope>
    <source>
        <strain evidence="7">Single colony</strain>
    </source>
</reference>
<dbReference type="GO" id="GO:0007165">
    <property type="term" value="P:signal transduction"/>
    <property type="evidence" value="ECO:0007669"/>
    <property type="project" value="InterPro"/>
</dbReference>
<gene>
    <name evidence="7" type="primary">FGENESH: predicted gene_1.828</name>
    <name evidence="8" type="ORF">AAT19DRAFT_9294</name>
    <name evidence="7" type="ORF">BN2166_0008280</name>
</gene>
<dbReference type="Gene3D" id="1.20.1270.60">
    <property type="entry name" value="Arfaptin homology (AH) domain/BAR domain"/>
    <property type="match status" value="1"/>
</dbReference>
<feature type="domain" description="Rho-GAP" evidence="5">
    <location>
        <begin position="716"/>
        <end position="925"/>
    </location>
</feature>
<feature type="compositionally biased region" description="Polar residues" evidence="4">
    <location>
        <begin position="219"/>
        <end position="242"/>
    </location>
</feature>
<evidence type="ECO:0000313" key="10">
    <source>
        <dbReference type="Proteomes" id="UP000239560"/>
    </source>
</evidence>
<dbReference type="EMBL" id="LCTV02000001">
    <property type="protein sequence ID" value="PRQ78226.1"/>
    <property type="molecule type" value="Genomic_DNA"/>
</dbReference>
<evidence type="ECO:0000259" key="6">
    <source>
        <dbReference type="PROSITE" id="PS51741"/>
    </source>
</evidence>
<dbReference type="AlphaFoldDB" id="A0A0K3C8L7"/>
<feature type="domain" description="F-BAR" evidence="6">
    <location>
        <begin position="351"/>
        <end position="650"/>
    </location>
</feature>
<dbReference type="InterPro" id="IPR027267">
    <property type="entry name" value="AH/BAR_dom_sf"/>
</dbReference>
<evidence type="ECO:0000256" key="3">
    <source>
        <dbReference type="SAM" id="Coils"/>
    </source>
</evidence>
<dbReference type="GO" id="GO:0005096">
    <property type="term" value="F:GTPase activator activity"/>
    <property type="evidence" value="ECO:0007669"/>
    <property type="project" value="UniProtKB-KW"/>
</dbReference>
<dbReference type="InterPro" id="IPR031160">
    <property type="entry name" value="F_BAR_dom"/>
</dbReference>
<feature type="region of interest" description="Disordered" evidence="4">
    <location>
        <begin position="666"/>
        <end position="706"/>
    </location>
</feature>
<feature type="compositionally biased region" description="Low complexity" evidence="4">
    <location>
        <begin position="692"/>
        <end position="704"/>
    </location>
</feature>